<reference evidence="2" key="1">
    <citation type="submission" date="2023-12" db="EMBL/GenBank/DDBJ databases">
        <authorList>
            <person name="Brown T."/>
        </authorList>
    </citation>
    <scope>NUCLEOTIDE SEQUENCE</scope>
</reference>
<feature type="region of interest" description="Disordered" evidence="1">
    <location>
        <begin position="74"/>
        <end position="94"/>
    </location>
</feature>
<dbReference type="Proteomes" id="UP001314169">
    <property type="component" value="Chromosome 4"/>
</dbReference>
<sequence length="179" mass="19636">MWPYTLPSLPLFIWDLCRPYRALPVTYPPNCETEFEVIGVASLVSWPVLHMTSVCLRTHFQSVAMALLAQSPLPKSTKEPYPPDSAQTHTLSRRDLQSSTSAHHILSQWGELTGLAASRWSNSGMGGGTPPRLHSTFPETWTPKHLLPLGFFCRCTPGSLTPLSCLSGAVASMGDPSHH</sequence>
<protein>
    <submittedName>
        <fullName evidence="2">Uncharacterized protein</fullName>
    </submittedName>
</protein>
<organism evidence="2 3">
    <name type="scientific">Pipistrellus nathusii</name>
    <name type="common">Nathusius' pipistrelle</name>
    <dbReference type="NCBI Taxonomy" id="59473"/>
    <lineage>
        <taxon>Eukaryota</taxon>
        <taxon>Metazoa</taxon>
        <taxon>Chordata</taxon>
        <taxon>Craniata</taxon>
        <taxon>Vertebrata</taxon>
        <taxon>Euteleostomi</taxon>
        <taxon>Mammalia</taxon>
        <taxon>Eutheria</taxon>
        <taxon>Laurasiatheria</taxon>
        <taxon>Chiroptera</taxon>
        <taxon>Yangochiroptera</taxon>
        <taxon>Vespertilionidae</taxon>
        <taxon>Pipistrellus</taxon>
    </lineage>
</organism>
<evidence type="ECO:0000313" key="3">
    <source>
        <dbReference type="Proteomes" id="UP001314169"/>
    </source>
</evidence>
<evidence type="ECO:0000256" key="1">
    <source>
        <dbReference type="SAM" id="MobiDB-lite"/>
    </source>
</evidence>
<dbReference type="EMBL" id="OY882861">
    <property type="protein sequence ID" value="CAK6444886.1"/>
    <property type="molecule type" value="Genomic_DNA"/>
</dbReference>
<keyword evidence="3" id="KW-1185">Reference proteome</keyword>
<gene>
    <name evidence="2" type="ORF">MPIPNATIZW_LOCUS13192</name>
</gene>
<proteinExistence type="predicted"/>
<name>A0ABP0A307_PIPNA</name>
<accession>A0ABP0A307</accession>
<evidence type="ECO:0000313" key="2">
    <source>
        <dbReference type="EMBL" id="CAK6444886.1"/>
    </source>
</evidence>